<dbReference type="Proteomes" id="UP000054032">
    <property type="component" value="Unassembled WGS sequence"/>
</dbReference>
<evidence type="ECO:0000313" key="1">
    <source>
        <dbReference type="EMBL" id="EUC47485.1"/>
    </source>
</evidence>
<sequence length="114" mass="12865">MCTVSAGQGRTKLSACIIALPISLRNISIHTHGTSSTRRPWSFLTNLGYYRVLYVFTMSTPGSTHPSSPITWQSHMSIYGPLFAISLTDLSSDIYGMYCLFCRLRFAYHHSDFF</sequence>
<reference evidence="1 2" key="1">
    <citation type="journal article" date="2013" name="PLoS Genet.">
        <title>Comparative genome structure, secondary metabolite, and effector coding capacity across Cochliobolus pathogens.</title>
        <authorList>
            <person name="Condon B.J."/>
            <person name="Leng Y."/>
            <person name="Wu D."/>
            <person name="Bushley K.E."/>
            <person name="Ohm R.A."/>
            <person name="Otillar R."/>
            <person name="Martin J."/>
            <person name="Schackwitz W."/>
            <person name="Grimwood J."/>
            <person name="MohdZainudin N."/>
            <person name="Xue C."/>
            <person name="Wang R."/>
            <person name="Manning V.A."/>
            <person name="Dhillon B."/>
            <person name="Tu Z.J."/>
            <person name="Steffenson B.J."/>
            <person name="Salamov A."/>
            <person name="Sun H."/>
            <person name="Lowry S."/>
            <person name="LaButti K."/>
            <person name="Han J."/>
            <person name="Copeland A."/>
            <person name="Lindquist E."/>
            <person name="Barry K."/>
            <person name="Schmutz J."/>
            <person name="Baker S.E."/>
            <person name="Ciuffetti L.M."/>
            <person name="Grigoriev I.V."/>
            <person name="Zhong S."/>
            <person name="Turgeon B.G."/>
        </authorList>
    </citation>
    <scope>NUCLEOTIDE SEQUENCE [LARGE SCALE GENOMIC DNA]</scope>
    <source>
        <strain evidence="1 2">ATCC 44560</strain>
    </source>
</reference>
<dbReference type="OrthoDB" id="10351971at2759"/>
<keyword evidence="2" id="KW-1185">Reference proteome</keyword>
<gene>
    <name evidence="1" type="ORF">COCMIDRAFT_35014</name>
</gene>
<name>W6ZBX4_COCMI</name>
<proteinExistence type="predicted"/>
<evidence type="ECO:0000313" key="2">
    <source>
        <dbReference type="Proteomes" id="UP000054032"/>
    </source>
</evidence>
<organism evidence="1 2">
    <name type="scientific">Bipolaris oryzae ATCC 44560</name>
    <dbReference type="NCBI Taxonomy" id="930090"/>
    <lineage>
        <taxon>Eukaryota</taxon>
        <taxon>Fungi</taxon>
        <taxon>Dikarya</taxon>
        <taxon>Ascomycota</taxon>
        <taxon>Pezizomycotina</taxon>
        <taxon>Dothideomycetes</taxon>
        <taxon>Pleosporomycetidae</taxon>
        <taxon>Pleosporales</taxon>
        <taxon>Pleosporineae</taxon>
        <taxon>Pleosporaceae</taxon>
        <taxon>Bipolaris</taxon>
    </lineage>
</organism>
<dbReference type="GeneID" id="19122688"/>
<dbReference type="RefSeq" id="XP_007686004.1">
    <property type="nucleotide sequence ID" value="XM_007687814.1"/>
</dbReference>
<dbReference type="AlphaFoldDB" id="W6ZBX4"/>
<dbReference type="HOGENOM" id="CLU_2120674_0_0_1"/>
<dbReference type="KEGG" id="bor:COCMIDRAFT_35014"/>
<protein>
    <submittedName>
        <fullName evidence="1">Uncharacterized protein</fullName>
    </submittedName>
</protein>
<accession>W6ZBX4</accession>
<dbReference type="EMBL" id="KI963952">
    <property type="protein sequence ID" value="EUC47485.1"/>
    <property type="molecule type" value="Genomic_DNA"/>
</dbReference>